<evidence type="ECO:0000313" key="1">
    <source>
        <dbReference type="EMBL" id="SJZ87426.1"/>
    </source>
</evidence>
<dbReference type="STRING" id="1122188.SAMN02745674_01124"/>
<reference evidence="1 2" key="1">
    <citation type="submission" date="2017-02" db="EMBL/GenBank/DDBJ databases">
        <authorList>
            <person name="Peterson S.W."/>
        </authorList>
    </citation>
    <scope>NUCLEOTIDE SEQUENCE [LARGE SCALE GENOMIC DNA]</scope>
    <source>
        <strain evidence="1 2">DSM 21749</strain>
    </source>
</reference>
<evidence type="ECO:0008006" key="3">
    <source>
        <dbReference type="Google" id="ProtNLM"/>
    </source>
</evidence>
<dbReference type="AlphaFoldDB" id="A0A1T4P873"/>
<dbReference type="Pfam" id="PF09839">
    <property type="entry name" value="DUF2066"/>
    <property type="match status" value="1"/>
</dbReference>
<evidence type="ECO:0000313" key="2">
    <source>
        <dbReference type="Proteomes" id="UP000190061"/>
    </source>
</evidence>
<accession>A0A1T4P873</accession>
<keyword evidence="2" id="KW-1185">Reference proteome</keyword>
<dbReference type="OrthoDB" id="6195299at2"/>
<dbReference type="InterPro" id="IPR018642">
    <property type="entry name" value="DUF2066"/>
</dbReference>
<name>A0A1T4P873_9GAMM</name>
<dbReference type="EMBL" id="FUXP01000002">
    <property type="protein sequence ID" value="SJZ87426.1"/>
    <property type="molecule type" value="Genomic_DNA"/>
</dbReference>
<sequence length="383" mass="41185">MTRANGWAIGRNDRRAVARRISHVAGPWLLASVVALLLLLAHGSASAQRVEGSRASASGQYAAEVEVNSQSAAERNPAFARALAQVLGKLTGDRNAASTPGIGAELRRAEEYVERYDYRQDEGVSASGAPSFDTVLVVHFNRDMVDNLVAGMGLAIWPEPRPKPVLWLAIDDGSGPRLVGLPQAEAARSTLDRAKQRGFRLGMPNGSAAEQATVGAIWRGDTSAVARASQRYSPPMQLIGKMRREGGGWRIDWTFVDNGTVLSRWTETGTNARQVMATGADGAADALMARYAKRPDRGPDAQPGAYRVAFEGLDSASDYMRLSAYLQRVPVVRGITPVRAGAEGVEFELDLVSGIAGFDRMVQGDDVLSSIESIEGQPTYRLY</sequence>
<gene>
    <name evidence="1" type="ORF">SAMN02745674_01124</name>
</gene>
<proteinExistence type="predicted"/>
<dbReference type="Proteomes" id="UP000190061">
    <property type="component" value="Unassembled WGS sequence"/>
</dbReference>
<organism evidence="1 2">
    <name type="scientific">Lysobacter spongiicola DSM 21749</name>
    <dbReference type="NCBI Taxonomy" id="1122188"/>
    <lineage>
        <taxon>Bacteria</taxon>
        <taxon>Pseudomonadati</taxon>
        <taxon>Pseudomonadota</taxon>
        <taxon>Gammaproteobacteria</taxon>
        <taxon>Lysobacterales</taxon>
        <taxon>Lysobacteraceae</taxon>
        <taxon>Novilysobacter</taxon>
    </lineage>
</organism>
<dbReference type="RefSeq" id="WP_078757704.1">
    <property type="nucleotide sequence ID" value="NZ_FUXP01000002.1"/>
</dbReference>
<protein>
    <recommendedName>
        <fullName evidence="3">DUF2066 domain-containing protein</fullName>
    </recommendedName>
</protein>